<sequence length="557" mass="62695">MFFNLNLIAFHLKIKQLIRVNCTYTEPDIENVCLLPEASEWPSIAGTLGGALDRTLFIATFEDIQKQKDCLPIYLICIGGQNEAAAFMKKKEVRGLVLPQSLTTLQVYAQIMSLFHRYNRIEDRLMQAMLTSKDIVSVLNICSQFFKNPVLLLNEALRVIGLCTSYKHDPEESSWRETETTGYISEALLNSMDKAGLLPELEHSKQAILVDVPNYPKRLVANIFSSGHRTISLCVDECNAPLTMDYAGLIEYIAQLIGTYLLTNRSATGHQPLSFVDCISALIQGVHVDNAELRGLLRMHGWSPHDCYRIAILQPSPSDSLGGTTHFNLDSCLALLNDTLSVEINKNRVLLLHAKAEAADNLTTYSDTKLHAMQDDNALESSINQSAPTLPEAFCKRVTTINAMCSVSMPFRDLHMLQDEYRLALAALNLAQSQRVSTKKNDADHIIWYRDYLMKHVIELCKESFDLRCLCDSGIVALHQYDSQHDTELLTSLMVYLDCSSNLIRAAQKLCIHRNSLVYRLNCAQEIAGFDFERPGEVERILFSCEILQYLDSKNGL</sequence>
<protein>
    <submittedName>
        <fullName evidence="2">Helix-turn-helix domain-containing protein</fullName>
    </submittedName>
</protein>
<evidence type="ECO:0000313" key="3">
    <source>
        <dbReference type="Proteomes" id="UP000824078"/>
    </source>
</evidence>
<gene>
    <name evidence="2" type="ORF">IAD17_04540</name>
</gene>
<organism evidence="2 3">
    <name type="scientific">Candidatus Coprovicinus avistercoris</name>
    <dbReference type="NCBI Taxonomy" id="2840754"/>
    <lineage>
        <taxon>Bacteria</taxon>
        <taxon>Bacillati</taxon>
        <taxon>Actinomycetota</taxon>
        <taxon>Coriobacteriia</taxon>
        <taxon>Coriobacteriales</taxon>
        <taxon>Coriobacteriaceae</taxon>
        <taxon>Coriobacteriaceae incertae sedis</taxon>
        <taxon>Candidatus Coprovicinus</taxon>
    </lineage>
</organism>
<dbReference type="PANTHER" id="PTHR33744">
    <property type="entry name" value="CARBOHYDRATE DIACID REGULATOR"/>
    <property type="match status" value="1"/>
</dbReference>
<reference evidence="2" key="2">
    <citation type="journal article" date="2021" name="PeerJ">
        <title>Extensive microbial diversity within the chicken gut microbiome revealed by metagenomics and culture.</title>
        <authorList>
            <person name="Gilroy R."/>
            <person name="Ravi A."/>
            <person name="Getino M."/>
            <person name="Pursley I."/>
            <person name="Horton D.L."/>
            <person name="Alikhan N.F."/>
            <person name="Baker D."/>
            <person name="Gharbi K."/>
            <person name="Hall N."/>
            <person name="Watson M."/>
            <person name="Adriaenssens E.M."/>
            <person name="Foster-Nyarko E."/>
            <person name="Jarju S."/>
            <person name="Secka A."/>
            <person name="Antonio M."/>
            <person name="Oren A."/>
            <person name="Chaudhuri R.R."/>
            <person name="La Ragione R."/>
            <person name="Hildebrand F."/>
            <person name="Pallen M.J."/>
        </authorList>
    </citation>
    <scope>NUCLEOTIDE SEQUENCE</scope>
    <source>
        <strain evidence="2">ChiHjej12B11-29160</strain>
    </source>
</reference>
<dbReference type="InterPro" id="IPR042070">
    <property type="entry name" value="PucR_C-HTH_sf"/>
</dbReference>
<reference evidence="2" key="1">
    <citation type="submission" date="2020-10" db="EMBL/GenBank/DDBJ databases">
        <authorList>
            <person name="Gilroy R."/>
        </authorList>
    </citation>
    <scope>NUCLEOTIDE SEQUENCE</scope>
    <source>
        <strain evidence="2">ChiHjej12B11-29160</strain>
    </source>
</reference>
<dbReference type="AlphaFoldDB" id="A0A9D1HYZ7"/>
<dbReference type="InterPro" id="IPR025736">
    <property type="entry name" value="PucR_C-HTH_dom"/>
</dbReference>
<name>A0A9D1HYZ7_9ACTN</name>
<evidence type="ECO:0000259" key="1">
    <source>
        <dbReference type="Pfam" id="PF13556"/>
    </source>
</evidence>
<dbReference type="Proteomes" id="UP000824078">
    <property type="component" value="Unassembled WGS sequence"/>
</dbReference>
<accession>A0A9D1HYZ7</accession>
<evidence type="ECO:0000313" key="2">
    <source>
        <dbReference type="EMBL" id="HIU24168.1"/>
    </source>
</evidence>
<feature type="domain" description="PucR C-terminal helix-turn-helix" evidence="1">
    <location>
        <begin position="489"/>
        <end position="545"/>
    </location>
</feature>
<comment type="caution">
    <text evidence="2">The sequence shown here is derived from an EMBL/GenBank/DDBJ whole genome shotgun (WGS) entry which is preliminary data.</text>
</comment>
<dbReference type="Pfam" id="PF13556">
    <property type="entry name" value="HTH_30"/>
    <property type="match status" value="1"/>
</dbReference>
<dbReference type="InterPro" id="IPR051448">
    <property type="entry name" value="CdaR-like_regulators"/>
</dbReference>
<dbReference type="EMBL" id="DVMQ01000014">
    <property type="protein sequence ID" value="HIU24168.1"/>
    <property type="molecule type" value="Genomic_DNA"/>
</dbReference>
<proteinExistence type="predicted"/>
<dbReference type="PANTHER" id="PTHR33744:SF7">
    <property type="entry name" value="PUCR FAMILY TRANSCRIPTIONAL REGULATOR"/>
    <property type="match status" value="1"/>
</dbReference>
<dbReference type="Gene3D" id="1.10.10.2840">
    <property type="entry name" value="PucR C-terminal helix-turn-helix domain"/>
    <property type="match status" value="1"/>
</dbReference>